<evidence type="ECO:0000256" key="2">
    <source>
        <dbReference type="ARBA" id="ARBA00001946"/>
    </source>
</evidence>
<dbReference type="InterPro" id="IPR024567">
    <property type="entry name" value="RNase_HII/HIII_dom"/>
</dbReference>
<evidence type="ECO:0000313" key="18">
    <source>
        <dbReference type="EMBL" id="GAA0657112.1"/>
    </source>
</evidence>
<keyword evidence="8 14" id="KW-0963">Cytoplasm</keyword>
<comment type="cofactor">
    <cofactor evidence="2">
        <name>Mg(2+)</name>
        <dbReference type="ChEBI" id="CHEBI:18420"/>
    </cofactor>
</comment>
<dbReference type="NCBIfam" id="NF000595">
    <property type="entry name" value="PRK00015.1-3"/>
    <property type="match status" value="1"/>
</dbReference>
<dbReference type="InterPro" id="IPR001352">
    <property type="entry name" value="RNase_HII/HIII"/>
</dbReference>
<dbReference type="InterPro" id="IPR012337">
    <property type="entry name" value="RNaseH-like_sf"/>
</dbReference>
<sequence length="236" mass="24678">MAGMPPLLQRNGRDMPGLKHEKACLPPVAGVDEAGRGPLAGPVVAAAVVLPAKGVPRGIDDSKALSAAERARLCGLIQARGIFGVGIVEPAEIDTLNIYWATMKAMTLAVDALTARLGCDPGHVLVDGNRLPRWSYAATAIVGGDAHSLSIAAASIVAKHTRDGIMLEHAVAYPHYHWHSNKGYGCRHHLAALVEHGPTPIHRRSFAPVAAAFARIAPDAVGAAPQPAPDANHFRA</sequence>
<dbReference type="Pfam" id="PF01351">
    <property type="entry name" value="RNase_HII"/>
    <property type="match status" value="1"/>
</dbReference>
<evidence type="ECO:0000256" key="4">
    <source>
        <dbReference type="ARBA" id="ARBA00004496"/>
    </source>
</evidence>
<evidence type="ECO:0000256" key="7">
    <source>
        <dbReference type="ARBA" id="ARBA00019179"/>
    </source>
</evidence>
<comment type="catalytic activity">
    <reaction evidence="1 14 15 16">
        <text>Endonucleolytic cleavage to 5'-phosphomonoester.</text>
        <dbReference type="EC" id="3.1.26.4"/>
    </reaction>
</comment>
<dbReference type="EMBL" id="BAAAES010000001">
    <property type="protein sequence ID" value="GAA0657112.1"/>
    <property type="molecule type" value="Genomic_DNA"/>
</dbReference>
<dbReference type="HAMAP" id="MF_00052_B">
    <property type="entry name" value="RNase_HII_B"/>
    <property type="match status" value="1"/>
</dbReference>
<feature type="binding site" evidence="14 15">
    <location>
        <position position="127"/>
    </location>
    <ligand>
        <name>a divalent metal cation</name>
        <dbReference type="ChEBI" id="CHEBI:60240"/>
    </ligand>
</feature>
<dbReference type="InterPro" id="IPR036397">
    <property type="entry name" value="RNaseH_sf"/>
</dbReference>
<dbReference type="InterPro" id="IPR022898">
    <property type="entry name" value="RNase_HII"/>
</dbReference>
<evidence type="ECO:0000256" key="16">
    <source>
        <dbReference type="RuleBase" id="RU003515"/>
    </source>
</evidence>
<organism evidence="18 19">
    <name type="scientific">Sphingomonas insulae</name>
    <dbReference type="NCBI Taxonomy" id="424800"/>
    <lineage>
        <taxon>Bacteria</taxon>
        <taxon>Pseudomonadati</taxon>
        <taxon>Pseudomonadota</taxon>
        <taxon>Alphaproteobacteria</taxon>
        <taxon>Sphingomonadales</taxon>
        <taxon>Sphingomonadaceae</taxon>
        <taxon>Sphingomonas</taxon>
    </lineage>
</organism>
<evidence type="ECO:0000256" key="1">
    <source>
        <dbReference type="ARBA" id="ARBA00000077"/>
    </source>
</evidence>
<evidence type="ECO:0000259" key="17">
    <source>
        <dbReference type="PROSITE" id="PS51975"/>
    </source>
</evidence>
<feature type="binding site" evidence="14 15">
    <location>
        <position position="33"/>
    </location>
    <ligand>
        <name>a divalent metal cation</name>
        <dbReference type="ChEBI" id="CHEBI:60240"/>
    </ligand>
</feature>
<dbReference type="PANTHER" id="PTHR10954">
    <property type="entry name" value="RIBONUCLEASE H2 SUBUNIT A"/>
    <property type="match status" value="1"/>
</dbReference>
<feature type="binding site" evidence="14 15">
    <location>
        <position position="32"/>
    </location>
    <ligand>
        <name>a divalent metal cation</name>
        <dbReference type="ChEBI" id="CHEBI:60240"/>
    </ligand>
</feature>
<dbReference type="PROSITE" id="PS51975">
    <property type="entry name" value="RNASE_H_2"/>
    <property type="match status" value="1"/>
</dbReference>
<evidence type="ECO:0000256" key="9">
    <source>
        <dbReference type="ARBA" id="ARBA00022722"/>
    </source>
</evidence>
<keyword evidence="19" id="KW-1185">Reference proteome</keyword>
<accession>A0ABP3SPB4</accession>
<keyword evidence="10 14" id="KW-0479">Metal-binding</keyword>
<evidence type="ECO:0000313" key="19">
    <source>
        <dbReference type="Proteomes" id="UP001500238"/>
    </source>
</evidence>
<comment type="cofactor">
    <cofactor evidence="14 15">
        <name>Mn(2+)</name>
        <dbReference type="ChEBI" id="CHEBI:29035"/>
    </cofactor>
    <cofactor evidence="14 15">
        <name>Mg(2+)</name>
        <dbReference type="ChEBI" id="CHEBI:18420"/>
    </cofactor>
    <text evidence="14 15">Manganese or magnesium. Binds 1 divalent metal ion per monomer in the absence of substrate. May bind a second metal ion after substrate binding.</text>
</comment>
<keyword evidence="13 14" id="KW-0464">Manganese</keyword>
<evidence type="ECO:0000256" key="6">
    <source>
        <dbReference type="ARBA" id="ARBA00012180"/>
    </source>
</evidence>
<keyword evidence="9 14" id="KW-0540">Nuclease</keyword>
<dbReference type="Proteomes" id="UP001500238">
    <property type="component" value="Unassembled WGS sequence"/>
</dbReference>
<proteinExistence type="inferred from homology"/>
<evidence type="ECO:0000256" key="5">
    <source>
        <dbReference type="ARBA" id="ARBA00007383"/>
    </source>
</evidence>
<protein>
    <recommendedName>
        <fullName evidence="7 14">Ribonuclease HII</fullName>
        <shortName evidence="14">RNase HII</shortName>
        <ecNumber evidence="6 14">3.1.26.4</ecNumber>
    </recommendedName>
</protein>
<evidence type="ECO:0000256" key="3">
    <source>
        <dbReference type="ARBA" id="ARBA00004065"/>
    </source>
</evidence>
<evidence type="ECO:0000256" key="12">
    <source>
        <dbReference type="ARBA" id="ARBA00022801"/>
    </source>
</evidence>
<name>A0ABP3SPB4_9SPHN</name>
<evidence type="ECO:0000256" key="14">
    <source>
        <dbReference type="HAMAP-Rule" id="MF_00052"/>
    </source>
</evidence>
<evidence type="ECO:0000256" key="11">
    <source>
        <dbReference type="ARBA" id="ARBA00022759"/>
    </source>
</evidence>
<comment type="function">
    <text evidence="3 14 16">Endonuclease that specifically degrades the RNA of RNA-DNA hybrids.</text>
</comment>
<keyword evidence="12 14" id="KW-0378">Hydrolase</keyword>
<dbReference type="Gene3D" id="3.30.420.10">
    <property type="entry name" value="Ribonuclease H-like superfamily/Ribonuclease H"/>
    <property type="match status" value="1"/>
</dbReference>
<evidence type="ECO:0000256" key="8">
    <source>
        <dbReference type="ARBA" id="ARBA00022490"/>
    </source>
</evidence>
<dbReference type="CDD" id="cd07182">
    <property type="entry name" value="RNase_HII_bacteria_HII_like"/>
    <property type="match status" value="1"/>
</dbReference>
<evidence type="ECO:0000256" key="15">
    <source>
        <dbReference type="PROSITE-ProRule" id="PRU01319"/>
    </source>
</evidence>
<dbReference type="PANTHER" id="PTHR10954:SF18">
    <property type="entry name" value="RIBONUCLEASE HII"/>
    <property type="match status" value="1"/>
</dbReference>
<evidence type="ECO:0000256" key="13">
    <source>
        <dbReference type="ARBA" id="ARBA00023211"/>
    </source>
</evidence>
<comment type="similarity">
    <text evidence="5 14 16">Belongs to the RNase HII family.</text>
</comment>
<comment type="caution">
    <text evidence="18">The sequence shown here is derived from an EMBL/GenBank/DDBJ whole genome shotgun (WGS) entry which is preliminary data.</text>
</comment>
<feature type="domain" description="RNase H type-2" evidence="17">
    <location>
        <begin position="26"/>
        <end position="218"/>
    </location>
</feature>
<dbReference type="SUPFAM" id="SSF53098">
    <property type="entry name" value="Ribonuclease H-like"/>
    <property type="match status" value="1"/>
</dbReference>
<dbReference type="EC" id="3.1.26.4" evidence="6 14"/>
<keyword evidence="11 14" id="KW-0255">Endonuclease</keyword>
<comment type="subcellular location">
    <subcellularLocation>
        <location evidence="4 14">Cytoplasm</location>
    </subcellularLocation>
</comment>
<gene>
    <name evidence="14" type="primary">rnhB</name>
    <name evidence="18" type="ORF">GCM10009102_01400</name>
</gene>
<evidence type="ECO:0000256" key="10">
    <source>
        <dbReference type="ARBA" id="ARBA00022723"/>
    </source>
</evidence>
<reference evidence="19" key="1">
    <citation type="journal article" date="2019" name="Int. J. Syst. Evol. Microbiol.">
        <title>The Global Catalogue of Microorganisms (GCM) 10K type strain sequencing project: providing services to taxonomists for standard genome sequencing and annotation.</title>
        <authorList>
            <consortium name="The Broad Institute Genomics Platform"/>
            <consortium name="The Broad Institute Genome Sequencing Center for Infectious Disease"/>
            <person name="Wu L."/>
            <person name="Ma J."/>
        </authorList>
    </citation>
    <scope>NUCLEOTIDE SEQUENCE [LARGE SCALE GENOMIC DNA]</scope>
    <source>
        <strain evidence="19">JCM 14603</strain>
    </source>
</reference>